<feature type="region of interest" description="Disordered" evidence="1">
    <location>
        <begin position="99"/>
        <end position="128"/>
    </location>
</feature>
<evidence type="ECO:0000313" key="3">
    <source>
        <dbReference type="Proteomes" id="UP001318682"/>
    </source>
</evidence>
<evidence type="ECO:0000256" key="1">
    <source>
        <dbReference type="SAM" id="MobiDB-lite"/>
    </source>
</evidence>
<dbReference type="RefSeq" id="WP_187429884.1">
    <property type="nucleotide sequence ID" value="NZ_CP143423.1"/>
</dbReference>
<reference evidence="3" key="1">
    <citation type="submission" date="2024-01" db="EMBL/GenBank/DDBJ databases">
        <title>Roseobacter fucihabitans sp. nov., isolated from the brown alga Fucus spiralis.</title>
        <authorList>
            <person name="Hahnke S."/>
            <person name="Berger M."/>
            <person name="Schlingloff A."/>
            <person name="Athale I."/>
            <person name="Neumann-Schaal M."/>
            <person name="Adenaya A."/>
            <person name="Poehlein A."/>
            <person name="Daniel R."/>
            <person name="Pertersen J."/>
            <person name="Brinkhoff T."/>
        </authorList>
    </citation>
    <scope>NUCLEOTIDE SEQUENCE [LARGE SCALE GENOMIC DNA]</scope>
    <source>
        <strain evidence="3">B14</strain>
    </source>
</reference>
<feature type="compositionally biased region" description="Pro residues" evidence="1">
    <location>
        <begin position="106"/>
        <end position="115"/>
    </location>
</feature>
<dbReference type="EMBL" id="CP143423">
    <property type="protein sequence ID" value="WVX48732.1"/>
    <property type="molecule type" value="Genomic_DNA"/>
</dbReference>
<accession>A0ABZ2BU54</accession>
<name>A0ABZ2BU54_9RHOB</name>
<organism evidence="2 3">
    <name type="scientific">Roseobacter fucihabitans</name>
    <dbReference type="NCBI Taxonomy" id="1537242"/>
    <lineage>
        <taxon>Bacteria</taxon>
        <taxon>Pseudomonadati</taxon>
        <taxon>Pseudomonadota</taxon>
        <taxon>Alphaproteobacteria</taxon>
        <taxon>Rhodobacterales</taxon>
        <taxon>Roseobacteraceae</taxon>
        <taxon>Roseobacter</taxon>
    </lineage>
</organism>
<sequence length="377" mass="40011">MTALFFIDALDGDGGLAFASTRGADLLAPSLSGQSRSWRIAAPDFQPEPVGSRAIGLAAATRSFQLGFSLDGESEVGFPTLDALVEFVRRLYLSGGGGDGAAGLGPTPPAGPEGAPPADIEPTTLSEGESDIQNNLARFGELYQARIADLERQGGVQSGAISAAMTFEASWHRDVSELGHEAGLLLEVALLHVAKVLVKTEPPFARRDRANWSQSVGALDAVRRRLGQDNPFEDLSDSSPGPWLKFPMGYGGNQDALDLLSALPIGGFVQMSRAAPNAYHRESWRSVADLFFGCLANPSLLSDCRHPVDRQAIFVLAGILIYDGGRGAYAVLGGTDASLSLGFLMRDVMAWFADQMPTHAFAAPLEDLIQQQGRVTP</sequence>
<protein>
    <submittedName>
        <fullName evidence="2">Uncharacterized protein</fullName>
    </submittedName>
</protein>
<gene>
    <name evidence="2" type="ORF">ROLI_018130</name>
</gene>
<proteinExistence type="predicted"/>
<dbReference type="Proteomes" id="UP001318682">
    <property type="component" value="Chromosome"/>
</dbReference>
<evidence type="ECO:0000313" key="2">
    <source>
        <dbReference type="EMBL" id="WVX48732.1"/>
    </source>
</evidence>
<keyword evidence="3" id="KW-1185">Reference proteome</keyword>